<dbReference type="CDD" id="cd01997">
    <property type="entry name" value="GMP_synthase_C"/>
    <property type="match status" value="1"/>
</dbReference>
<evidence type="ECO:0000256" key="2">
    <source>
        <dbReference type="ARBA" id="ARBA00012746"/>
    </source>
</evidence>
<accession>A0A0S4JFT1</accession>
<dbReference type="CDD" id="cd01742">
    <property type="entry name" value="GATase1_GMP_Synthase"/>
    <property type="match status" value="1"/>
</dbReference>
<dbReference type="PANTHER" id="PTHR11922:SF2">
    <property type="entry name" value="GMP SYNTHASE [GLUTAMINE-HYDROLYZING]"/>
    <property type="match status" value="1"/>
</dbReference>
<evidence type="ECO:0000256" key="4">
    <source>
        <dbReference type="ARBA" id="ARBA00022741"/>
    </source>
</evidence>
<dbReference type="UniPathway" id="UPA00189">
    <property type="reaction ID" value="UER00296"/>
</dbReference>
<evidence type="ECO:0000313" key="12">
    <source>
        <dbReference type="EMBL" id="CUG90419.1"/>
    </source>
</evidence>
<evidence type="ECO:0000256" key="6">
    <source>
        <dbReference type="ARBA" id="ARBA00022755"/>
    </source>
</evidence>
<keyword evidence="13" id="KW-1185">Reference proteome</keyword>
<evidence type="ECO:0000256" key="10">
    <source>
        <dbReference type="PROSITE-ProRule" id="PRU00886"/>
    </source>
</evidence>
<dbReference type="SUPFAM" id="SSF52317">
    <property type="entry name" value="Class I glutamine amidotransferase-like"/>
    <property type="match status" value="1"/>
</dbReference>
<evidence type="ECO:0000256" key="5">
    <source>
        <dbReference type="ARBA" id="ARBA00022749"/>
    </source>
</evidence>
<proteinExistence type="predicted"/>
<dbReference type="InterPro" id="IPR025777">
    <property type="entry name" value="GMPS_ATP_PPase_dom"/>
</dbReference>
<dbReference type="PROSITE" id="PS51273">
    <property type="entry name" value="GATASE_TYPE_1"/>
    <property type="match status" value="1"/>
</dbReference>
<evidence type="ECO:0000256" key="7">
    <source>
        <dbReference type="ARBA" id="ARBA00022840"/>
    </source>
</evidence>
<dbReference type="EMBL" id="CYKH01001823">
    <property type="protein sequence ID" value="CUG90419.1"/>
    <property type="molecule type" value="Genomic_DNA"/>
</dbReference>
<dbReference type="PRINTS" id="PR00097">
    <property type="entry name" value="ANTSNTHASEII"/>
</dbReference>
<sequence length="708" mass="76631">MHDYVVILDAGSQFGKVIDRKVRELHVETKILPLDTPTATLRDDENIKAVIISGGPSSVYGDDAPKFNADLFTELGKPILGICYGMQLMTLVLGGTIERKAVREDGQDCVDCDTTCPLFAGMDAKQLVLLTHGDSVGSCGDQFKTVAVSPSGIVAAVAHRERLLFGVQFHPEVDLTVNGVAIFKNFLTVAKCSFGFTMADRETTAINHIRERTSDGQNVLCLVSGGVDSTVCAALLLKALGPERLICIHIDHGFMREGESAAVVEALSVIGVVVHRIDAAEDFANATTEVPAKGSREAYITRKLKDCVSPEDKRHIIGNTFMKVCDNVTASMNLDVDKLLLAQGTLRPDLIESGSHLASSKADAIKTHHNDTELVRIWLTQSKRITMTLSLCEFCGAVGGLLNRCLSTIRMKCVSLVETLGCLMRLSCVNLFLALALAIRTLCTEAPAVGAPFEATESFLRKLEESSADSNATTTTTDRILAQAATIVRELDLALAVLPIQTVGVQGDGRTYSNAVVLSSKNGGGADHRNASTTPWTTEEWSQLLHLARLIPQVAHHVNRVVFAFGAPIGTSPRTVTPTTLQLDTLERIRSADHIVGRYISEFHLVKKLSQVPVVLIPLGFEKGDTAHSVVIRTFLTNDFMTGKPATPGSEFLPHEALAAMVAGVQQLTFVGRVLFDLTAKPPGCETSRNDRMGMIEIFFPRRTTMEK</sequence>
<feature type="binding site" evidence="10">
    <location>
        <begin position="224"/>
        <end position="230"/>
    </location>
    <ligand>
        <name>ATP</name>
        <dbReference type="ChEBI" id="CHEBI:30616"/>
    </ligand>
</feature>
<protein>
    <recommendedName>
        <fullName evidence="2">GMP synthase (glutamine-hydrolyzing)</fullName>
        <ecNumber evidence="2">6.3.5.2</ecNumber>
    </recommendedName>
    <alternativeName>
        <fullName evidence="9">Glutamine amidotransferase</fullName>
    </alternativeName>
</protein>
<evidence type="ECO:0000256" key="8">
    <source>
        <dbReference type="ARBA" id="ARBA00022962"/>
    </source>
</evidence>
<reference evidence="13" key="1">
    <citation type="submission" date="2015-09" db="EMBL/GenBank/DDBJ databases">
        <authorList>
            <consortium name="Pathogen Informatics"/>
        </authorList>
    </citation>
    <scope>NUCLEOTIDE SEQUENCE [LARGE SCALE GENOMIC DNA]</scope>
    <source>
        <strain evidence="13">Lake Konstanz</strain>
    </source>
</reference>
<keyword evidence="4 10" id="KW-0547">Nucleotide-binding</keyword>
<dbReference type="Gene3D" id="3.30.300.10">
    <property type="match status" value="2"/>
</dbReference>
<evidence type="ECO:0000259" key="11">
    <source>
        <dbReference type="PROSITE" id="PS51553"/>
    </source>
</evidence>
<name>A0A0S4JFT1_BODSA</name>
<dbReference type="InterPro" id="IPR017926">
    <property type="entry name" value="GATASE"/>
</dbReference>
<dbReference type="SUPFAM" id="SSF54810">
    <property type="entry name" value="GMP synthetase C-terminal dimerisation domain"/>
    <property type="match status" value="2"/>
</dbReference>
<gene>
    <name evidence="12" type="ORF">BSAL_26600</name>
</gene>
<dbReference type="InterPro" id="IPR029062">
    <property type="entry name" value="Class_I_gatase-like"/>
</dbReference>
<dbReference type="Gene3D" id="3.40.50.880">
    <property type="match status" value="1"/>
</dbReference>
<dbReference type="InterPro" id="IPR001674">
    <property type="entry name" value="GMP_synth_C"/>
</dbReference>
<dbReference type="Pfam" id="PF00117">
    <property type="entry name" value="GATase"/>
    <property type="match status" value="1"/>
</dbReference>
<dbReference type="GO" id="GO:0003921">
    <property type="term" value="F:GMP synthase activity"/>
    <property type="evidence" value="ECO:0007669"/>
    <property type="project" value="InterPro"/>
</dbReference>
<dbReference type="SUPFAM" id="SSF52402">
    <property type="entry name" value="Adenine nucleotide alpha hydrolases-like"/>
    <property type="match status" value="1"/>
</dbReference>
<dbReference type="Gene3D" id="3.40.50.620">
    <property type="entry name" value="HUPs"/>
    <property type="match status" value="1"/>
</dbReference>
<keyword evidence="7 10" id="KW-0067">ATP-binding</keyword>
<comment type="pathway">
    <text evidence="1">Purine metabolism; GMP biosynthesis; GMP from XMP (L-Gln route): step 1/1.</text>
</comment>
<dbReference type="PROSITE" id="PS51553">
    <property type="entry name" value="GMPS_ATP_PPASE"/>
    <property type="match status" value="1"/>
</dbReference>
<dbReference type="Proteomes" id="UP000051952">
    <property type="component" value="Unassembled WGS sequence"/>
</dbReference>
<keyword evidence="3" id="KW-0436">Ligase</keyword>
<evidence type="ECO:0000313" key="13">
    <source>
        <dbReference type="Proteomes" id="UP000051952"/>
    </source>
</evidence>
<keyword evidence="8" id="KW-0315">Glutamine amidotransferase</keyword>
<dbReference type="PANTHER" id="PTHR11922">
    <property type="entry name" value="GMP SYNTHASE-RELATED"/>
    <property type="match status" value="1"/>
</dbReference>
<dbReference type="GO" id="GO:0005829">
    <property type="term" value="C:cytosol"/>
    <property type="evidence" value="ECO:0007669"/>
    <property type="project" value="TreeGrafter"/>
</dbReference>
<dbReference type="AlphaFoldDB" id="A0A0S4JFT1"/>
<dbReference type="EC" id="6.3.5.2" evidence="2"/>
<keyword evidence="6 10" id="KW-0658">Purine biosynthesis</keyword>
<dbReference type="InterPro" id="IPR004739">
    <property type="entry name" value="GMP_synth_GATase"/>
</dbReference>
<evidence type="ECO:0000256" key="3">
    <source>
        <dbReference type="ARBA" id="ARBA00022598"/>
    </source>
</evidence>
<dbReference type="GO" id="GO:0005524">
    <property type="term" value="F:ATP binding"/>
    <property type="evidence" value="ECO:0007669"/>
    <property type="project" value="UniProtKB-UniRule"/>
</dbReference>
<dbReference type="OrthoDB" id="1724632at2759"/>
<dbReference type="PRINTS" id="PR00096">
    <property type="entry name" value="GATASE"/>
</dbReference>
<keyword evidence="5 10" id="KW-0332">GMP biosynthesis</keyword>
<feature type="domain" description="GMPS ATP-PPase" evidence="11">
    <location>
        <begin position="196"/>
        <end position="411"/>
    </location>
</feature>
<organism evidence="12 13">
    <name type="scientific">Bodo saltans</name>
    <name type="common">Flagellated protozoan</name>
    <dbReference type="NCBI Taxonomy" id="75058"/>
    <lineage>
        <taxon>Eukaryota</taxon>
        <taxon>Discoba</taxon>
        <taxon>Euglenozoa</taxon>
        <taxon>Kinetoplastea</taxon>
        <taxon>Metakinetoplastina</taxon>
        <taxon>Eubodonida</taxon>
        <taxon>Bodonidae</taxon>
        <taxon>Bodo</taxon>
    </lineage>
</organism>
<dbReference type="InterPro" id="IPR014729">
    <property type="entry name" value="Rossmann-like_a/b/a_fold"/>
</dbReference>
<evidence type="ECO:0000256" key="9">
    <source>
        <dbReference type="ARBA" id="ARBA00031356"/>
    </source>
</evidence>
<dbReference type="OMA" id="VVMSHFD"/>
<evidence type="ECO:0000256" key="1">
    <source>
        <dbReference type="ARBA" id="ARBA00005153"/>
    </source>
</evidence>